<feature type="transmembrane region" description="Helical" evidence="6">
    <location>
        <begin position="288"/>
        <end position="313"/>
    </location>
</feature>
<name>A0A380HSH4_STASA</name>
<evidence type="ECO:0000256" key="3">
    <source>
        <dbReference type="ARBA" id="ARBA00022692"/>
    </source>
</evidence>
<feature type="transmembrane region" description="Helical" evidence="6">
    <location>
        <begin position="325"/>
        <end position="344"/>
    </location>
</feature>
<keyword evidence="3 6" id="KW-0812">Transmembrane</keyword>
<proteinExistence type="predicted"/>
<dbReference type="AlphaFoldDB" id="A0A380HSH4"/>
<gene>
    <name evidence="7" type="ORF">NCTC7688_02489</name>
</gene>
<accession>A0A380HSH4</accession>
<evidence type="ECO:0000256" key="2">
    <source>
        <dbReference type="ARBA" id="ARBA00022475"/>
    </source>
</evidence>
<keyword evidence="5 6" id="KW-0472">Membrane</keyword>
<protein>
    <recommendedName>
        <fullName evidence="9">Polysaccharide biosynthesis protein C-terminal domain-containing protein</fullName>
    </recommendedName>
</protein>
<evidence type="ECO:0000256" key="1">
    <source>
        <dbReference type="ARBA" id="ARBA00004651"/>
    </source>
</evidence>
<keyword evidence="2" id="KW-1003">Cell membrane</keyword>
<dbReference type="Proteomes" id="UP000254707">
    <property type="component" value="Unassembled WGS sequence"/>
</dbReference>
<feature type="transmembrane region" description="Helical" evidence="6">
    <location>
        <begin position="38"/>
        <end position="57"/>
    </location>
</feature>
<feature type="transmembrane region" description="Helical" evidence="6">
    <location>
        <begin position="406"/>
        <end position="423"/>
    </location>
</feature>
<dbReference type="InterPro" id="IPR050833">
    <property type="entry name" value="Poly_Biosynth_Transport"/>
</dbReference>
<comment type="subcellular location">
    <subcellularLocation>
        <location evidence="1">Cell membrane</location>
        <topology evidence="1">Multi-pass membrane protein</topology>
    </subcellularLocation>
</comment>
<evidence type="ECO:0000313" key="7">
    <source>
        <dbReference type="EMBL" id="SUM84453.1"/>
    </source>
</evidence>
<reference evidence="7 8" key="1">
    <citation type="submission" date="2018-06" db="EMBL/GenBank/DDBJ databases">
        <authorList>
            <consortium name="Pathogen Informatics"/>
            <person name="Doyle S."/>
        </authorList>
    </citation>
    <scope>NUCLEOTIDE SEQUENCE [LARGE SCALE GENOMIC DNA]</scope>
    <source>
        <strain evidence="7 8">NCTC7688</strain>
    </source>
</reference>
<organism evidence="7 8">
    <name type="scientific">Staphylococcus saprophyticus</name>
    <dbReference type="NCBI Taxonomy" id="29385"/>
    <lineage>
        <taxon>Bacteria</taxon>
        <taxon>Bacillati</taxon>
        <taxon>Bacillota</taxon>
        <taxon>Bacilli</taxon>
        <taxon>Bacillales</taxon>
        <taxon>Staphylococcaceae</taxon>
        <taxon>Staphylococcus</taxon>
    </lineage>
</organism>
<dbReference type="PANTHER" id="PTHR30250:SF11">
    <property type="entry name" value="O-ANTIGEN TRANSPORTER-RELATED"/>
    <property type="match status" value="1"/>
</dbReference>
<dbReference type="PANTHER" id="PTHR30250">
    <property type="entry name" value="PST FAMILY PREDICTED COLANIC ACID TRANSPORTER"/>
    <property type="match status" value="1"/>
</dbReference>
<evidence type="ECO:0000256" key="6">
    <source>
        <dbReference type="SAM" id="Phobius"/>
    </source>
</evidence>
<feature type="transmembrane region" description="Helical" evidence="6">
    <location>
        <begin position="167"/>
        <end position="188"/>
    </location>
</feature>
<evidence type="ECO:0008006" key="9">
    <source>
        <dbReference type="Google" id="ProtNLM"/>
    </source>
</evidence>
<feature type="transmembrane region" description="Helical" evidence="6">
    <location>
        <begin position="208"/>
        <end position="231"/>
    </location>
</feature>
<sequence length="457" mass="53034">MRIFNIGTLLLSQVLSLLFNFFVQIILAKYYGINETGTYFSLISLMNIMSVVGLFGINKYYIYIKSANVKIDDHLMKNLMFIYIFLNIFCGLLLFTIGYIRFPDYILFIISCIVLMILTNSIAIISSIIQINDRIINISLLHLIVPFLKVSGLLLGIMFIGRFLTTYSIYILLLSTSIIILFVLLYLWKIKEIIKQPKGKIKNTFKILIPYALLNIFFIFYTQGNTFYLGVLSSTNHAAYFGISYLFLNTIFIFPTAIYQKILAHKMIYFLFNNVYLFKLYYKTIQELLIVFSGLAMLCIYFLSEWIIVSFFGTEYKESIKILKVLVVIIPFRLITISIGTILSNDKYIKNRLSIEVLVTILNIIINFSLIPLLGVNGAIISVIVTEIIIAILFERTVNHDFDIKINKSVYLLLIQCLFVMFIKFNLIIKVILIIVIVLIAFKIIFDRVRILWKRQM</sequence>
<dbReference type="GO" id="GO:0005886">
    <property type="term" value="C:plasma membrane"/>
    <property type="evidence" value="ECO:0007669"/>
    <property type="project" value="UniProtKB-SubCell"/>
</dbReference>
<feature type="transmembrane region" description="Helical" evidence="6">
    <location>
        <begin position="78"/>
        <end position="100"/>
    </location>
</feature>
<evidence type="ECO:0000256" key="4">
    <source>
        <dbReference type="ARBA" id="ARBA00022989"/>
    </source>
</evidence>
<evidence type="ECO:0000256" key="5">
    <source>
        <dbReference type="ARBA" id="ARBA00023136"/>
    </source>
</evidence>
<feature type="transmembrane region" description="Helical" evidence="6">
    <location>
        <begin position="140"/>
        <end position="161"/>
    </location>
</feature>
<feature type="transmembrane region" description="Helical" evidence="6">
    <location>
        <begin position="237"/>
        <end position="259"/>
    </location>
</feature>
<feature type="transmembrane region" description="Helical" evidence="6">
    <location>
        <begin position="106"/>
        <end position="128"/>
    </location>
</feature>
<evidence type="ECO:0000313" key="8">
    <source>
        <dbReference type="Proteomes" id="UP000254707"/>
    </source>
</evidence>
<dbReference type="RefSeq" id="WP_115340738.1">
    <property type="nucleotide sequence ID" value="NZ_JBFSYM010000024.1"/>
</dbReference>
<dbReference type="EMBL" id="UHED01000001">
    <property type="protein sequence ID" value="SUM84453.1"/>
    <property type="molecule type" value="Genomic_DNA"/>
</dbReference>
<feature type="transmembrane region" description="Helical" evidence="6">
    <location>
        <begin position="364"/>
        <end position="394"/>
    </location>
</feature>
<keyword evidence="4 6" id="KW-1133">Transmembrane helix</keyword>